<organism evidence="4 5">
    <name type="scientific">Entotheonella factor</name>
    <dbReference type="NCBI Taxonomy" id="1429438"/>
    <lineage>
        <taxon>Bacteria</taxon>
        <taxon>Pseudomonadati</taxon>
        <taxon>Nitrospinota/Tectimicrobiota group</taxon>
        <taxon>Candidatus Tectimicrobiota</taxon>
        <taxon>Candidatus Entotheonellia</taxon>
        <taxon>Candidatus Entotheonellales</taxon>
        <taxon>Candidatus Entotheonellaceae</taxon>
        <taxon>Candidatus Entotheonella</taxon>
    </lineage>
</organism>
<evidence type="ECO:0000259" key="3">
    <source>
        <dbReference type="Pfam" id="PF01103"/>
    </source>
</evidence>
<dbReference type="Proteomes" id="UP000019141">
    <property type="component" value="Unassembled WGS sequence"/>
</dbReference>
<dbReference type="InterPro" id="IPR000184">
    <property type="entry name" value="Bac_surfAg_D15"/>
</dbReference>
<dbReference type="Gene3D" id="2.40.160.50">
    <property type="entry name" value="membrane protein fhac: a member of the omp85/tpsb transporter family"/>
    <property type="match status" value="1"/>
</dbReference>
<accession>W4L7D9</accession>
<evidence type="ECO:0000313" key="4">
    <source>
        <dbReference type="EMBL" id="ETW93993.1"/>
    </source>
</evidence>
<reference evidence="4 5" key="1">
    <citation type="journal article" date="2014" name="Nature">
        <title>An environmental bacterial taxon with a large and distinct metabolic repertoire.</title>
        <authorList>
            <person name="Wilson M.C."/>
            <person name="Mori T."/>
            <person name="Ruckert C."/>
            <person name="Uria A.R."/>
            <person name="Helf M.J."/>
            <person name="Takada K."/>
            <person name="Gernert C."/>
            <person name="Steffens U.A."/>
            <person name="Heycke N."/>
            <person name="Schmitt S."/>
            <person name="Rinke C."/>
            <person name="Helfrich E.J."/>
            <person name="Brachmann A.O."/>
            <person name="Gurgui C."/>
            <person name="Wakimoto T."/>
            <person name="Kracht M."/>
            <person name="Crusemann M."/>
            <person name="Hentschel U."/>
            <person name="Abe I."/>
            <person name="Matsunaga S."/>
            <person name="Kalinowski J."/>
            <person name="Takeyama H."/>
            <person name="Piel J."/>
        </authorList>
    </citation>
    <scope>NUCLEOTIDE SEQUENCE [LARGE SCALE GENOMIC DNA]</scope>
    <source>
        <strain evidence="5">TSY1</strain>
    </source>
</reference>
<sequence length="832" mass="93307">MLLALLSLMCGTLSAETRTVTADPSLKASAAYKWLLGADYRELWNTPIEVEVLNLQQEAGGLRPLFRVGGLQTFGLAMAGADGKSYTFRSLVKDLGQALPEDFREYLADAVVQDQLSSAHPAAPLMVPPLARAVGVMHNVPRLVIMPDDPALGEFREVFAGRLGMLEQFPTPASDQYTGFNGATEILSSEDFWQRMLADPSVRIDVKAFLRARLLDFFLGDWDRHARQWRWANVPGTDGWQPIPEDRDMVFVNYDGLLLTLFRPFRPTLVAFREQYPTLAGLTLQGWHIHRWLLPELDKDTWLGIAADMQQRLTDEVINEAVSRMPRPYYELSAEDVINKLKQRRDGLVEIAERVYRYQAAETDVNGTNQSDRFELRDAGQGRVDVTVAPDSGGPPYFQRQFHPDETRSLRLYLREGADTLVCQGPISRGIQIEVIGRSETDAVSGCETARLRFTETEEMERRKQPIRPRPDPFSHLPSAQNIQDVWQKPRDWRSRIVPIYRLGFGSDAGLVLGGGLTVERYEFGKLPFGQRHSAQAAYSFGLQTFEITYQGVFQHWNPRLLTSIEAGISGFEQSRFFGFGNETSDDGDDDFFETEQLEYRFAPTVHYALSPQLDLLVGGEIKYSSTDEDEDTLLNRLQPYGVGDFGQLRFRAGFEVDTRDRTKIYGPGVYVRLEGSVTPEVWDVDSTFGAVEGEVAGYIGLTQRLLLALRVGGRNVFGTFPFQEAAYIGGQDTVRGLNTDRFAGDASVFGNAELRFTLGQASALLFRGEWGLFAFGDVGRVFVDDDDSDKWHPSGGAGVSVATLERSLLWSLSVAQSEEQTSFFFQADFSF</sequence>
<proteinExistence type="predicted"/>
<dbReference type="Pfam" id="PF01103">
    <property type="entry name" value="Omp85"/>
    <property type="match status" value="1"/>
</dbReference>
<keyword evidence="2" id="KW-0472">Membrane</keyword>
<gene>
    <name evidence="4" type="ORF">ETSY1_36820</name>
</gene>
<protein>
    <recommendedName>
        <fullName evidence="3">Bacterial surface antigen (D15) domain-containing protein</fullName>
    </recommendedName>
</protein>
<comment type="caution">
    <text evidence="4">The sequence shown here is derived from an EMBL/GenBank/DDBJ whole genome shotgun (WGS) entry which is preliminary data.</text>
</comment>
<keyword evidence="5" id="KW-1185">Reference proteome</keyword>
<comment type="subcellular location">
    <subcellularLocation>
        <location evidence="1">Membrane</location>
    </subcellularLocation>
</comment>
<dbReference type="EMBL" id="AZHW01001135">
    <property type="protein sequence ID" value="ETW93993.1"/>
    <property type="molecule type" value="Genomic_DNA"/>
</dbReference>
<evidence type="ECO:0000313" key="5">
    <source>
        <dbReference type="Proteomes" id="UP000019141"/>
    </source>
</evidence>
<evidence type="ECO:0000256" key="1">
    <source>
        <dbReference type="ARBA" id="ARBA00004370"/>
    </source>
</evidence>
<name>W4L7D9_ENTF1</name>
<evidence type="ECO:0000256" key="2">
    <source>
        <dbReference type="ARBA" id="ARBA00023136"/>
    </source>
</evidence>
<dbReference type="AlphaFoldDB" id="W4L7D9"/>
<dbReference type="HOGENOM" id="CLU_007496_0_0_7"/>
<dbReference type="GO" id="GO:0019867">
    <property type="term" value="C:outer membrane"/>
    <property type="evidence" value="ECO:0007669"/>
    <property type="project" value="InterPro"/>
</dbReference>
<feature type="domain" description="Bacterial surface antigen (D15)" evidence="3">
    <location>
        <begin position="535"/>
        <end position="792"/>
    </location>
</feature>